<evidence type="ECO:0000259" key="3">
    <source>
        <dbReference type="Pfam" id="PF20209"/>
    </source>
</evidence>
<gene>
    <name evidence="5" type="ORF">PAPOLLO_LOCUS1533</name>
</gene>
<evidence type="ECO:0000313" key="6">
    <source>
        <dbReference type="Proteomes" id="UP000691718"/>
    </source>
</evidence>
<dbReference type="InterPro" id="IPR025476">
    <property type="entry name" value="Helitron_helicase-like"/>
</dbReference>
<dbReference type="AlphaFoldDB" id="A0A8S3W3A3"/>
<dbReference type="InterPro" id="IPR046700">
    <property type="entry name" value="DUF6570"/>
</dbReference>
<reference evidence="5" key="1">
    <citation type="submission" date="2021-04" db="EMBL/GenBank/DDBJ databases">
        <authorList>
            <person name="Tunstrom K."/>
        </authorList>
    </citation>
    <scope>NUCLEOTIDE SEQUENCE</scope>
</reference>
<dbReference type="PANTHER" id="PTHR40552">
    <property type="entry name" value="AT05186P-RELATED"/>
    <property type="match status" value="1"/>
</dbReference>
<dbReference type="Pfam" id="PF20209">
    <property type="entry name" value="DUF6570"/>
    <property type="match status" value="1"/>
</dbReference>
<sequence length="1191" mass="136714">MGRPSKHAAHMRQHRLNETNEEREKRLSQKRKSTSIDISKETCEERKNRLSIMRAYMKKVLYRENIEKRTLRLGLIHDRLSNETEEQRAHRLGVIHNRLLNETQEQRAHRLGMIHDRLSNETQEQRAHRLSMIHDRLSNETQEQRAHRLGMIHDRLSNETHEQRAHRPSMIHDRLSNETEEQRAHRLGVIHDRLSNETEEQRAHRLGVIHDRLSNETEEQRAHRLGVIHDRLSNETEAQRAHRLGVIHDRLSNETEEQRAHRLGVIHDRLSNETEEQRAHRLGLIRDRLSNETPETRSDRLSRMQQANQACRDITNEQSFEAAINIFADVPCAVCKRSLYPQQRSNLRANMYSILLPEELVALGTITTCSRCSHNIRKSKIPTTAYWNKMMPAEVPPELVNLTSVEERFLSRIVPFLKIVKLNNRFSQNWCKGQVVLFAKDVVEIAEQLPLTPNQAGLVLVVESLENLSCSKEFVVDMQRLNRALTWLISNNHLYSDVQVHFETTLNIPHILQIAENSIPEQDGVASETLSQHYITLNDNKAILRGSFNQGDLRFNLSQGKQCTGIAAVACAAFIVLDPNKWAKSDIDYIVIIGDKYYNDCIAARDNPAPGEVNPEYLAVSDLSPRLIYNRQNLVITVLEETNHNGHIDNDNTSDGFPNLKNALLSFFREHSNGILTANAISIAVHCRTLGDNQTYFLFDSHARGPKGASAPINGTACCMRFSELDDLHAILRRNLFVSPKKVPEGNFRDNLNVFSLTSLVIARDSQRQTITPILEQSSRLESPTFTPNDSLQPIIQTARDSQIQTITPILEHSSRLESPTFTPNYSLQPIIQTSNTLQTTTQVIQSIQKTVPVKSTHFQLPLPVHNSLSTIYIESTGMLQNIDDNVPNLEIVVNMNSSSTDDTMRLAAITRKTAPPLNLERERRMEELSWYFLFPNGRNGFGEERENACTPLDYFQNRVMSIDKRFNRNDYLFYALSIVEYFRAKSSVSVSCRMRQGHGEQTPQGLVDNMHLTMRNIRGSASYWQKCCSELIAMVRTLGPPTWFLTFSCNDLNWPDMIKALLIADGRDIDDVDRLSFPERLNLVQKHPVVLARQFTVRVNALMRFLKRNKDCLGGLIEDFWYRVEFQNRGSPHLHMLVWCSNVPNFTTPEGVAVIERVVSCSLTPNDLVLRKLVEDLQIHKHTATCKKNR</sequence>
<dbReference type="PANTHER" id="PTHR40552:SF6">
    <property type="entry name" value="FI09606P-RELATED"/>
    <property type="match status" value="1"/>
</dbReference>
<dbReference type="InterPro" id="IPR048998">
    <property type="entry name" value="STPR"/>
</dbReference>
<accession>A0A8S3W3A3</accession>
<feature type="compositionally biased region" description="Basic and acidic residues" evidence="1">
    <location>
        <begin position="15"/>
        <end position="27"/>
    </location>
</feature>
<organism evidence="5 6">
    <name type="scientific">Parnassius apollo</name>
    <name type="common">Apollo butterfly</name>
    <name type="synonym">Papilio apollo</name>
    <dbReference type="NCBI Taxonomy" id="110799"/>
    <lineage>
        <taxon>Eukaryota</taxon>
        <taxon>Metazoa</taxon>
        <taxon>Ecdysozoa</taxon>
        <taxon>Arthropoda</taxon>
        <taxon>Hexapoda</taxon>
        <taxon>Insecta</taxon>
        <taxon>Pterygota</taxon>
        <taxon>Neoptera</taxon>
        <taxon>Endopterygota</taxon>
        <taxon>Lepidoptera</taxon>
        <taxon>Glossata</taxon>
        <taxon>Ditrysia</taxon>
        <taxon>Papilionoidea</taxon>
        <taxon>Papilionidae</taxon>
        <taxon>Parnassiinae</taxon>
        <taxon>Parnassini</taxon>
        <taxon>Parnassius</taxon>
        <taxon>Parnassius</taxon>
    </lineage>
</organism>
<evidence type="ECO:0000256" key="1">
    <source>
        <dbReference type="SAM" id="MobiDB-lite"/>
    </source>
</evidence>
<feature type="domain" description="STPR" evidence="4">
    <location>
        <begin position="249"/>
        <end position="300"/>
    </location>
</feature>
<evidence type="ECO:0000259" key="2">
    <source>
        <dbReference type="Pfam" id="PF14214"/>
    </source>
</evidence>
<proteinExistence type="predicted"/>
<keyword evidence="6" id="KW-1185">Reference proteome</keyword>
<dbReference type="Pfam" id="PF21107">
    <property type="entry name" value="STPRs"/>
    <property type="match status" value="1"/>
</dbReference>
<dbReference type="OrthoDB" id="10057854at2759"/>
<dbReference type="Proteomes" id="UP000691718">
    <property type="component" value="Unassembled WGS sequence"/>
</dbReference>
<name>A0A8S3W3A3_PARAO</name>
<feature type="region of interest" description="Disordered" evidence="1">
    <location>
        <begin position="1"/>
        <end position="35"/>
    </location>
</feature>
<dbReference type="EMBL" id="CAJQZP010000088">
    <property type="protein sequence ID" value="CAG4937953.1"/>
    <property type="molecule type" value="Genomic_DNA"/>
</dbReference>
<feature type="domain" description="Helitron helicase-like" evidence="2">
    <location>
        <begin position="996"/>
        <end position="1139"/>
    </location>
</feature>
<evidence type="ECO:0000259" key="4">
    <source>
        <dbReference type="Pfam" id="PF21107"/>
    </source>
</evidence>
<feature type="domain" description="DUF6570" evidence="3">
    <location>
        <begin position="378"/>
        <end position="502"/>
    </location>
</feature>
<dbReference type="Pfam" id="PF14214">
    <property type="entry name" value="Helitron_like_N"/>
    <property type="match status" value="1"/>
</dbReference>
<protein>
    <submittedName>
        <fullName evidence="5">(apollo) hypothetical protein</fullName>
    </submittedName>
</protein>
<feature type="compositionally biased region" description="Basic residues" evidence="1">
    <location>
        <begin position="1"/>
        <end position="14"/>
    </location>
</feature>
<evidence type="ECO:0000313" key="5">
    <source>
        <dbReference type="EMBL" id="CAG4937953.1"/>
    </source>
</evidence>
<comment type="caution">
    <text evidence="5">The sequence shown here is derived from an EMBL/GenBank/DDBJ whole genome shotgun (WGS) entry which is preliminary data.</text>
</comment>